<dbReference type="Pfam" id="PF00483">
    <property type="entry name" value="NTP_transferase"/>
    <property type="match status" value="1"/>
</dbReference>
<dbReference type="CDD" id="cd02524">
    <property type="entry name" value="G1P_cytidylyltransferase"/>
    <property type="match status" value="1"/>
</dbReference>
<feature type="domain" description="Nucleotidyl transferase" evidence="1">
    <location>
        <begin position="2"/>
        <end position="202"/>
    </location>
</feature>
<accession>A0A7C9JEG2</accession>
<organism evidence="2">
    <name type="scientific">Muribaculaceae bacterium Z82</name>
    <dbReference type="NCBI Taxonomy" id="2304548"/>
    <lineage>
        <taxon>Bacteria</taxon>
        <taxon>Pseudomonadati</taxon>
        <taxon>Bacteroidota</taxon>
        <taxon>Bacteroidia</taxon>
        <taxon>Bacteroidales</taxon>
        <taxon>Muribaculaceae</taxon>
    </lineage>
</organism>
<reference evidence="2" key="1">
    <citation type="submission" date="2018-08" db="EMBL/GenBank/DDBJ databases">
        <title>Murine metabolic-syndrome-specific gut microbial biobank.</title>
        <authorList>
            <person name="Liu C."/>
        </authorList>
    </citation>
    <scope>NUCLEOTIDE SEQUENCE [LARGE SCALE GENOMIC DNA]</scope>
    <source>
        <strain evidence="2">Z82</strain>
    </source>
</reference>
<dbReference type="GO" id="GO:0047343">
    <property type="term" value="F:glucose-1-phosphate cytidylyltransferase activity"/>
    <property type="evidence" value="ECO:0007669"/>
    <property type="project" value="UniProtKB-EC"/>
</dbReference>
<dbReference type="InterPro" id="IPR013446">
    <property type="entry name" value="G1P_cyt_trans-like"/>
</dbReference>
<dbReference type="EC" id="2.7.7.33" evidence="2"/>
<name>A0A7C9JEG2_9BACT</name>
<dbReference type="EMBL" id="QWKH01000030">
    <property type="protein sequence ID" value="NBI34494.1"/>
    <property type="molecule type" value="Genomic_DNA"/>
</dbReference>
<dbReference type="PANTHER" id="PTHR47183:SF1">
    <property type="entry name" value="GLUCOSE-1-PHOSPHATE CYTIDYLYLTRANSFERASE"/>
    <property type="match status" value="1"/>
</dbReference>
<protein>
    <submittedName>
        <fullName evidence="2">Glucose-1-phosphate cytidylyltransferase</fullName>
        <ecNumber evidence="2">2.7.7.33</ecNumber>
    </submittedName>
</protein>
<dbReference type="InterPro" id="IPR005835">
    <property type="entry name" value="NTP_transferase_dom"/>
</dbReference>
<dbReference type="InterPro" id="IPR029044">
    <property type="entry name" value="Nucleotide-diphossugar_trans"/>
</dbReference>
<keyword evidence="2" id="KW-0808">Transferase</keyword>
<dbReference type="InterPro" id="IPR046981">
    <property type="entry name" value="G1P_cyt_trans"/>
</dbReference>
<dbReference type="AlphaFoldDB" id="A0A7C9JEG2"/>
<dbReference type="PANTHER" id="PTHR47183">
    <property type="entry name" value="GLUCOSE-1-PHOSPHATE CYTIDYLYLTRANSFERASE-RELATED"/>
    <property type="match status" value="1"/>
</dbReference>
<evidence type="ECO:0000313" key="2">
    <source>
        <dbReference type="EMBL" id="NBI34494.1"/>
    </source>
</evidence>
<gene>
    <name evidence="2" type="primary">rfbF</name>
    <name evidence="2" type="ORF">D1639_05510</name>
</gene>
<keyword evidence="2" id="KW-0548">Nucleotidyltransferase</keyword>
<dbReference type="GO" id="GO:0009243">
    <property type="term" value="P:O antigen biosynthetic process"/>
    <property type="evidence" value="ECO:0007669"/>
    <property type="project" value="InterPro"/>
</dbReference>
<dbReference type="SUPFAM" id="SSF53448">
    <property type="entry name" value="Nucleotide-diphospho-sugar transferases"/>
    <property type="match status" value="1"/>
</dbReference>
<dbReference type="NCBIfam" id="TIGR02623">
    <property type="entry name" value="G1P_cyt_trans"/>
    <property type="match status" value="1"/>
</dbReference>
<comment type="caution">
    <text evidence="2">The sequence shown here is derived from an EMBL/GenBank/DDBJ whole genome shotgun (WGS) entry which is preliminary data.</text>
</comment>
<evidence type="ECO:0000259" key="1">
    <source>
        <dbReference type="Pfam" id="PF00483"/>
    </source>
</evidence>
<dbReference type="Gene3D" id="3.90.550.10">
    <property type="entry name" value="Spore Coat Polysaccharide Biosynthesis Protein SpsA, Chain A"/>
    <property type="match status" value="1"/>
</dbReference>
<sequence length="259" mass="28960">MKAVILAGGFGTRISEESHLRPKPMIEIGGKPILWHVMKIYSAQGINDFVICAGYKQHAIKEYFEDYFLHQSDVTFDYRDGRKEVLVHGTHVEPWRVTVADTGYSTMTGGRVGRIRPYVDGERFLLTYGDGVADVNLGALLRHHDACGATVTITGASVSQSKGVLDVTPQGMVESFREKEDSDGSLINGGFMVCNPEVFDYIEGDDCVLEVDVLASLAAAGRLGCYRHPGFWRCMDTQREREQLEKLWGYDSAPWKIWE</sequence>
<proteinExistence type="predicted"/>